<dbReference type="AlphaFoldDB" id="A0A7W9G1D6"/>
<dbReference type="EMBL" id="JACHMB010000001">
    <property type="protein sequence ID" value="MBB5775403.1"/>
    <property type="molecule type" value="Genomic_DNA"/>
</dbReference>
<sequence length="78" mass="9002">MLERLFRDPSLRSSETGRALLRWLTMHVKEVDKGKDLVDLLPPHSTILLAETARGLAQRWDRFAEELERRLGETSESA</sequence>
<comment type="caution">
    <text evidence="1">The sequence shown here is derived from an EMBL/GenBank/DDBJ whole genome shotgun (WGS) entry which is preliminary data.</text>
</comment>
<reference evidence="1 2" key="1">
    <citation type="submission" date="2020-08" db="EMBL/GenBank/DDBJ databases">
        <title>Sequencing the genomes of 1000 actinobacteria strains.</title>
        <authorList>
            <person name="Klenk H.-P."/>
        </authorList>
    </citation>
    <scope>NUCLEOTIDE SEQUENCE [LARGE SCALE GENOMIC DNA]</scope>
    <source>
        <strain evidence="1 2">DSM 45507</strain>
    </source>
</reference>
<accession>A0A7W9G1D6</accession>
<evidence type="ECO:0000313" key="1">
    <source>
        <dbReference type="EMBL" id="MBB5775403.1"/>
    </source>
</evidence>
<evidence type="ECO:0000313" key="2">
    <source>
        <dbReference type="Proteomes" id="UP000579153"/>
    </source>
</evidence>
<dbReference type="Proteomes" id="UP000579153">
    <property type="component" value="Unassembled WGS sequence"/>
</dbReference>
<dbReference type="RefSeq" id="WP_185069092.1">
    <property type="nucleotide sequence ID" value="NZ_JACHMB010000001.1"/>
</dbReference>
<gene>
    <name evidence="1" type="ORF">HD596_002159</name>
</gene>
<organism evidence="1 2">
    <name type="scientific">Nonomuraea jabiensis</name>
    <dbReference type="NCBI Taxonomy" id="882448"/>
    <lineage>
        <taxon>Bacteria</taxon>
        <taxon>Bacillati</taxon>
        <taxon>Actinomycetota</taxon>
        <taxon>Actinomycetes</taxon>
        <taxon>Streptosporangiales</taxon>
        <taxon>Streptosporangiaceae</taxon>
        <taxon>Nonomuraea</taxon>
    </lineage>
</organism>
<keyword evidence="2" id="KW-1185">Reference proteome</keyword>
<proteinExistence type="predicted"/>
<name>A0A7W9G1D6_9ACTN</name>
<protein>
    <submittedName>
        <fullName evidence="1">Uncharacterized protein</fullName>
    </submittedName>
</protein>